<reference evidence="1" key="1">
    <citation type="submission" date="2023-03" db="EMBL/GenBank/DDBJ databases">
        <title>Massive genome expansion in bonnet fungi (Mycena s.s.) driven by repeated elements and novel gene families across ecological guilds.</title>
        <authorList>
            <consortium name="Lawrence Berkeley National Laboratory"/>
            <person name="Harder C.B."/>
            <person name="Miyauchi S."/>
            <person name="Viragh M."/>
            <person name="Kuo A."/>
            <person name="Thoen E."/>
            <person name="Andreopoulos B."/>
            <person name="Lu D."/>
            <person name="Skrede I."/>
            <person name="Drula E."/>
            <person name="Henrissat B."/>
            <person name="Morin E."/>
            <person name="Kohler A."/>
            <person name="Barry K."/>
            <person name="LaButti K."/>
            <person name="Morin E."/>
            <person name="Salamov A."/>
            <person name="Lipzen A."/>
            <person name="Mereny Z."/>
            <person name="Hegedus B."/>
            <person name="Baldrian P."/>
            <person name="Stursova M."/>
            <person name="Weitz H."/>
            <person name="Taylor A."/>
            <person name="Grigoriev I.V."/>
            <person name="Nagy L.G."/>
            <person name="Martin F."/>
            <person name="Kauserud H."/>
        </authorList>
    </citation>
    <scope>NUCLEOTIDE SEQUENCE</scope>
    <source>
        <strain evidence="1">CBHHK182m</strain>
    </source>
</reference>
<dbReference type="EMBL" id="JARKIB010000154">
    <property type="protein sequence ID" value="KAJ7731231.1"/>
    <property type="molecule type" value="Genomic_DNA"/>
</dbReference>
<keyword evidence="2" id="KW-1185">Reference proteome</keyword>
<sequence>MGFLPQELVNLIIDEIDDIPTLKASCLAGSILRGESQRRIFRSLCLNCTKPRRVTAACSLVTESPRIAAYITCLTILGLSELADVETFLRIFTSITNVRRCLIGGMSSMFFGHLRGTPLWPPLLNFLSNQPLHELRVVRVTPLSPTVALQLLAIAPVVSFRSVYVLNGEGSSTTDQDIDDPMPDLQQKLSRLRNLILENGTSDICDLAVLEAGTRNRGLLRLSFACLEDPRSRLVFAYANTLQHISFDTRGSNPPENVLLPPLPALRSVEFYLNFDGATNDRVLISTLLDCSPLLADVTLSVSEARHVNFHARLNDYSRLSALDAALGVHPARPTVRWRFGLDADRRNDSPAWRELVALLQSGMPQVHQQKRLLLETYEWQTNLQIVLNGYPHDL</sequence>
<evidence type="ECO:0000313" key="1">
    <source>
        <dbReference type="EMBL" id="KAJ7731231.1"/>
    </source>
</evidence>
<organism evidence="1 2">
    <name type="scientific">Mycena metata</name>
    <dbReference type="NCBI Taxonomy" id="1033252"/>
    <lineage>
        <taxon>Eukaryota</taxon>
        <taxon>Fungi</taxon>
        <taxon>Dikarya</taxon>
        <taxon>Basidiomycota</taxon>
        <taxon>Agaricomycotina</taxon>
        <taxon>Agaricomycetes</taxon>
        <taxon>Agaricomycetidae</taxon>
        <taxon>Agaricales</taxon>
        <taxon>Marasmiineae</taxon>
        <taxon>Mycenaceae</taxon>
        <taxon>Mycena</taxon>
    </lineage>
</organism>
<gene>
    <name evidence="1" type="ORF">B0H16DRAFT_204744</name>
</gene>
<dbReference type="Proteomes" id="UP001215598">
    <property type="component" value="Unassembled WGS sequence"/>
</dbReference>
<accession>A0AAD7HYE8</accession>
<dbReference type="AlphaFoldDB" id="A0AAD7HYE8"/>
<evidence type="ECO:0000313" key="2">
    <source>
        <dbReference type="Proteomes" id="UP001215598"/>
    </source>
</evidence>
<protein>
    <submittedName>
        <fullName evidence="1">Uncharacterized protein</fullName>
    </submittedName>
</protein>
<comment type="caution">
    <text evidence="1">The sequence shown here is derived from an EMBL/GenBank/DDBJ whole genome shotgun (WGS) entry which is preliminary data.</text>
</comment>
<name>A0AAD7HYE8_9AGAR</name>
<proteinExistence type="predicted"/>